<dbReference type="OrthoDB" id="5653987at2"/>
<reference evidence="4" key="1">
    <citation type="submission" date="2014-09" db="EMBL/GenBank/DDBJ databases">
        <authorList>
            <person name="Gomez-Valero L."/>
        </authorList>
    </citation>
    <scope>NUCLEOTIDE SEQUENCE [LARGE SCALE GENOMIC DNA]</scope>
    <source>
        <strain evidence="4">ATCC33218</strain>
    </source>
</reference>
<dbReference type="Proteomes" id="UP000182998">
    <property type="component" value="Unassembled WGS sequence"/>
</dbReference>
<gene>
    <name evidence="2" type="ORF">LMI_2633</name>
    <name evidence="3" type="ORF">SAMN02982997_02402</name>
</gene>
<dbReference type="KEGG" id="tmc:LMI_2633"/>
<dbReference type="STRING" id="451.B6N58_03030"/>
<evidence type="ECO:0000313" key="2">
    <source>
        <dbReference type="EMBL" id="CEG61890.1"/>
    </source>
</evidence>
<dbReference type="HOGENOM" id="CLU_251673_0_0_6"/>
<dbReference type="EMBL" id="LN614830">
    <property type="protein sequence ID" value="CEG61890.1"/>
    <property type="molecule type" value="Genomic_DNA"/>
</dbReference>
<feature type="coiled-coil region" evidence="1">
    <location>
        <begin position="1074"/>
        <end position="1152"/>
    </location>
</feature>
<protein>
    <recommendedName>
        <fullName evidence="6">Interaptin</fullName>
    </recommendedName>
</protein>
<evidence type="ECO:0000256" key="1">
    <source>
        <dbReference type="SAM" id="Coils"/>
    </source>
</evidence>
<reference evidence="2" key="2">
    <citation type="submission" date="2014-09" db="EMBL/GenBank/DDBJ databases">
        <authorList>
            <person name="GOMEZ-VALERO Laura"/>
        </authorList>
    </citation>
    <scope>NUCLEOTIDE SEQUENCE</scope>
    <source>
        <strain evidence="2">ATCC33218</strain>
    </source>
</reference>
<evidence type="ECO:0008006" key="6">
    <source>
        <dbReference type="Google" id="ProtNLM"/>
    </source>
</evidence>
<keyword evidence="5" id="KW-1185">Reference proteome</keyword>
<dbReference type="Proteomes" id="UP000032414">
    <property type="component" value="Chromosome I"/>
</dbReference>
<reference evidence="3 5" key="3">
    <citation type="submission" date="2016-10" db="EMBL/GenBank/DDBJ databases">
        <authorList>
            <person name="Varghese N."/>
            <person name="Submissions S."/>
        </authorList>
    </citation>
    <scope>NUCLEOTIDE SEQUENCE [LARGE SCALE GENOMIC DNA]</scope>
    <source>
        <strain evidence="3 5">ATCC 33218</strain>
    </source>
</reference>
<proteinExistence type="predicted"/>
<evidence type="ECO:0000313" key="4">
    <source>
        <dbReference type="Proteomes" id="UP000032414"/>
    </source>
</evidence>
<evidence type="ECO:0000313" key="5">
    <source>
        <dbReference type="Proteomes" id="UP000182998"/>
    </source>
</evidence>
<accession>A0A098GIT9</accession>
<dbReference type="EMBL" id="FMVN01000013">
    <property type="protein sequence ID" value="SCY66287.1"/>
    <property type="molecule type" value="Genomic_DNA"/>
</dbReference>
<dbReference type="PATRIC" id="fig|451.8.peg.2628"/>
<sequence length="1461" mass="159295">MAYHNDELLAALDTIRDYPPAMGDQQNQVVGALDEILKAGYGGGAANTNFRKAIIDNAGFWNRLGVNITGTENPGVDTDFAATGVGGTRRKPRLGNPSNNFETLYKTVAERRVMLALREANEAQLEAIISEADNNEARKLLFGTDGKSIFGGQQVTLPAWDHTNENVITDQAITRIKEEAQRQLLIQKIAALGDKGMLDALLMVQNQVAFTAAVRGIFGLATPASPPPHPIADAMDIGRVFTHKVERAAIKKGAELLINSLSDRNVLHIVNGVATNIGGGITDLLDCNPGDFRTRFQSVHGQDICIHNLGDSDVVSLQGQLGARYLAANYATLRADRSADLERIAEAVTEVALKATIAPRGGPAMPEAGAYIDHAVTAATLPSIRQAAAKQALKLKIAQCDDATALGELISVTNADELKQKLARLNALGYTTKNEFRNALTGASVDDIVAMAHIRKNLAIIPTDPTDRAKHLTNLKDLILDPNFTAKYLNTFAAGQPAGVQNVLSGYFGDVAQITAARELALLSYLEQKLGQLSDPEITNLAAAVGNHATVKDLIKPLLGLQLADPALDHLITDADNGIGLQIRSYAAAEKIIRDAKSTIIDVSTKDAATAQAHTELLDKINNPRSAHLNNLVTAPTFPAKEKQRVRASLVESLVRNFPADRIPPLPAPPTPDRLTALAKAADIDKFKDALRDIGVTEHDWVNPKTMEQIQKAACAQIIKLDLSKVLPLGNENNRVHPKLIELIEQLPLSQQRALLEKDKALISLSQVTEPQEVDRILGARNIVDDSFVNALVDENEKLADLARIPNSEVAKVLAKIAPPLNLTPQQITQISDHILNGPNLFDDTAGVAPNIPFIQTVQAIAGFINHPNPQVIYNAFGLDNLGANLGATPEEQAIRTAIRDQETRNQHVQTLYSGALTDESKDIYRGIAGLSKSSQITQRAATAIHDAIKSSTTYSDFIATIKRPAFNPHLAAFSPPGVPALDKQLTPKLFAQIKVEARKKTLLNPGTYEEEFKEQGKVVKSLRKDFSDLKLNSASSALKRLAKARPIYWFNPAFQAASKENAKKMGSQFRELSEICDTMIAHLKQQIEQLEDQGRSLPNQTEIRASAGGGAVKRDIMDKVSERTQELIVLLDEMEKELKEYEKLQLLFKGNPGSDHPLLKQGLLTTLKQAEEGKKDIRVKGFHSYAVDYPIDQKRAHFAPTWQGEGVRPADQNGVSIKTGVPAERFEITDMVSPGKFREYTVYYDTVDRNNQPAVIKSTYIEERGAGNLAGQVGTGGVTQYSAELTLTANKFPPRNNPEARVHQAMEMATRILAARGKPPTIDDPIILDGPKDQIEFAWTALMAIGKNDPNMRFDASAIVIDNAQFSPDSQLGILGRWKGDSIFKKHFETHPSYTGLLKGIKEVDKLKFGKQEQKAMETARKDSAELMQFYKTKYNVLTGVKQKVSESDDTIPPPTPPAA</sequence>
<keyword evidence="1" id="KW-0175">Coiled coil</keyword>
<organism evidence="2 4">
    <name type="scientific">Legionella micdadei</name>
    <name type="common">Tatlockia micdadei</name>
    <dbReference type="NCBI Taxonomy" id="451"/>
    <lineage>
        <taxon>Bacteria</taxon>
        <taxon>Pseudomonadati</taxon>
        <taxon>Pseudomonadota</taxon>
        <taxon>Gammaproteobacteria</taxon>
        <taxon>Legionellales</taxon>
        <taxon>Legionellaceae</taxon>
        <taxon>Legionella</taxon>
    </lineage>
</organism>
<name>A0A098GIT9_LEGMI</name>
<dbReference type="RefSeq" id="WP_045100054.1">
    <property type="nucleotide sequence ID" value="NZ_FMVN01000013.1"/>
</dbReference>
<evidence type="ECO:0000313" key="3">
    <source>
        <dbReference type="EMBL" id="SCY66287.1"/>
    </source>
</evidence>